<evidence type="ECO:0000256" key="1">
    <source>
        <dbReference type="SAM" id="MobiDB-lite"/>
    </source>
</evidence>
<feature type="region of interest" description="Disordered" evidence="1">
    <location>
        <begin position="1"/>
        <end position="33"/>
    </location>
</feature>
<protein>
    <submittedName>
        <fullName evidence="2">Uncharacterized protein</fullName>
    </submittedName>
</protein>
<dbReference type="PATRIC" id="fig|587753.10.peg.2176"/>
<feature type="compositionally biased region" description="Basic and acidic residues" evidence="1">
    <location>
        <begin position="1"/>
        <end position="12"/>
    </location>
</feature>
<dbReference type="KEGG" id="pcz:PCL1606_21790"/>
<evidence type="ECO:0000313" key="2">
    <source>
        <dbReference type="EMBL" id="AKA23632.1"/>
    </source>
</evidence>
<accession>A0A0D5XY36</accession>
<name>A0A0D5XY36_9PSED</name>
<dbReference type="Proteomes" id="UP000032748">
    <property type="component" value="Chromosome"/>
</dbReference>
<reference evidence="2 3" key="1">
    <citation type="journal article" date="2015" name="Mol. Plant Microbe Interact.">
        <title>Comparative Genomic Analysis of Pseudomonas chlororaphis PCL1606 Reveals New Insight into Antifungal Compounds Involved in Biocontrol.</title>
        <authorList>
            <person name="Calderon C.E."/>
            <person name="Ramos C."/>
            <person name="de Vicente A."/>
            <person name="Cazorla F.M."/>
        </authorList>
    </citation>
    <scope>NUCLEOTIDE SEQUENCE [LARGE SCALE GENOMIC DNA]</scope>
    <source>
        <strain evidence="2 3">PCL1606</strain>
    </source>
</reference>
<evidence type="ECO:0000313" key="3">
    <source>
        <dbReference type="Proteomes" id="UP000032748"/>
    </source>
</evidence>
<gene>
    <name evidence="2" type="ORF">PCL1606_21790</name>
</gene>
<dbReference type="AlphaFoldDB" id="A0A0D5XY36"/>
<dbReference type="EMBL" id="CP011110">
    <property type="protein sequence ID" value="AKA23632.1"/>
    <property type="molecule type" value="Genomic_DNA"/>
</dbReference>
<sequence>MNAQGQRREARPRQGRTNGPAGQAADDARAPAVEARCLNLPGG</sequence>
<organism evidence="2 3">
    <name type="scientific">Pseudomonas chlororaphis</name>
    <dbReference type="NCBI Taxonomy" id="587753"/>
    <lineage>
        <taxon>Bacteria</taxon>
        <taxon>Pseudomonadati</taxon>
        <taxon>Pseudomonadota</taxon>
        <taxon>Gammaproteobacteria</taxon>
        <taxon>Pseudomonadales</taxon>
        <taxon>Pseudomonadaceae</taxon>
        <taxon>Pseudomonas</taxon>
    </lineage>
</organism>
<proteinExistence type="predicted"/>
<feature type="compositionally biased region" description="Low complexity" evidence="1">
    <location>
        <begin position="19"/>
        <end position="33"/>
    </location>
</feature>